<protein>
    <submittedName>
        <fullName evidence="1">Uncharacterized protein</fullName>
    </submittedName>
</protein>
<sequence>MDKLNIDILYEIIKWHFNYGNWYGLLEKKLINKKWKRAVEEYENCNIKIKVDVKMIQDGFPDKFKIIVGVFKKEYNKKYERIIFHNEDEHNYGIIIKGESYDMTYLPKGYKYHCNDCENKALMCNNCFIRRNNRHMFVYGKEIEYDWDTKEYLVNKELNKKDKLIIKCIRCYYEEDLVEEFESFDFGEFSIDKYTYIFRRLRINNEKYKKDIWLTEKDIRIYCEDDL</sequence>
<gene>
    <name evidence="1" type="ORF">RhiirA4_511504</name>
</gene>
<reference evidence="1 2" key="1">
    <citation type="submission" date="2015-10" db="EMBL/GenBank/DDBJ databases">
        <title>Genome analyses suggest a sexual origin of heterokaryosis in a supposedly ancient asexual fungus.</title>
        <authorList>
            <person name="Ropars J."/>
            <person name="Sedzielewska K."/>
            <person name="Noel J."/>
            <person name="Charron P."/>
            <person name="Farinelli L."/>
            <person name="Marton T."/>
            <person name="Kruger M."/>
            <person name="Pelin A."/>
            <person name="Brachmann A."/>
            <person name="Corradi N."/>
        </authorList>
    </citation>
    <scope>NUCLEOTIDE SEQUENCE [LARGE SCALE GENOMIC DNA]</scope>
    <source>
        <strain evidence="1 2">A4</strain>
    </source>
</reference>
<comment type="caution">
    <text evidence="1">The sequence shown here is derived from an EMBL/GenBank/DDBJ whole genome shotgun (WGS) entry which is preliminary data.</text>
</comment>
<dbReference type="EMBL" id="LLXI01000281">
    <property type="protein sequence ID" value="PKY43873.1"/>
    <property type="molecule type" value="Genomic_DNA"/>
</dbReference>
<evidence type="ECO:0000313" key="1">
    <source>
        <dbReference type="EMBL" id="PKY43873.1"/>
    </source>
</evidence>
<proteinExistence type="predicted"/>
<evidence type="ECO:0000313" key="2">
    <source>
        <dbReference type="Proteomes" id="UP000234323"/>
    </source>
</evidence>
<organism evidence="1 2">
    <name type="scientific">Rhizophagus irregularis</name>
    <dbReference type="NCBI Taxonomy" id="588596"/>
    <lineage>
        <taxon>Eukaryota</taxon>
        <taxon>Fungi</taxon>
        <taxon>Fungi incertae sedis</taxon>
        <taxon>Mucoromycota</taxon>
        <taxon>Glomeromycotina</taxon>
        <taxon>Glomeromycetes</taxon>
        <taxon>Glomerales</taxon>
        <taxon>Glomeraceae</taxon>
        <taxon>Rhizophagus</taxon>
    </lineage>
</organism>
<dbReference type="AlphaFoldDB" id="A0A2I1GB84"/>
<dbReference type="VEuPathDB" id="FungiDB:FUN_019223"/>
<keyword evidence="2" id="KW-1185">Reference proteome</keyword>
<accession>A0A2I1GB84</accession>
<dbReference type="Proteomes" id="UP000234323">
    <property type="component" value="Unassembled WGS sequence"/>
</dbReference>
<dbReference type="OrthoDB" id="2311296at2759"/>
<name>A0A2I1GB84_9GLOM</name>
<dbReference type="VEuPathDB" id="FungiDB:RhiirFUN_020679"/>